<dbReference type="EMBL" id="FOQO01000003">
    <property type="protein sequence ID" value="SFI32860.1"/>
    <property type="molecule type" value="Genomic_DNA"/>
</dbReference>
<gene>
    <name evidence="3" type="ORF">SAMN05444682_103287</name>
</gene>
<dbReference type="AlphaFoldDB" id="A0A1I3HBC3"/>
<keyword evidence="4" id="KW-1185">Reference proteome</keyword>
<dbReference type="PANTHER" id="PTHR43818">
    <property type="entry name" value="BCDNA.GH03377"/>
    <property type="match status" value="1"/>
</dbReference>
<dbReference type="SUPFAM" id="SSF55347">
    <property type="entry name" value="Glyceraldehyde-3-phosphate dehydrogenase-like, C-terminal domain"/>
    <property type="match status" value="1"/>
</dbReference>
<evidence type="ECO:0000313" key="4">
    <source>
        <dbReference type="Proteomes" id="UP000198670"/>
    </source>
</evidence>
<dbReference type="RefSeq" id="WP_090626068.1">
    <property type="nucleotide sequence ID" value="NZ_FOQO01000003.1"/>
</dbReference>
<reference evidence="3 4" key="1">
    <citation type="submission" date="2016-10" db="EMBL/GenBank/DDBJ databases">
        <authorList>
            <person name="de Groot N.N."/>
        </authorList>
    </citation>
    <scope>NUCLEOTIDE SEQUENCE [LARGE SCALE GENOMIC DNA]</scope>
    <source>
        <strain evidence="3 4">RK1</strain>
    </source>
</reference>
<dbReference type="OrthoDB" id="726883at2"/>
<dbReference type="PANTHER" id="PTHR43818:SF11">
    <property type="entry name" value="BCDNA.GH03377"/>
    <property type="match status" value="1"/>
</dbReference>
<organism evidence="3 4">
    <name type="scientific">Parapedobacter indicus</name>
    <dbReference type="NCBI Taxonomy" id="1477437"/>
    <lineage>
        <taxon>Bacteria</taxon>
        <taxon>Pseudomonadati</taxon>
        <taxon>Bacteroidota</taxon>
        <taxon>Sphingobacteriia</taxon>
        <taxon>Sphingobacteriales</taxon>
        <taxon>Sphingobacteriaceae</taxon>
        <taxon>Parapedobacter</taxon>
    </lineage>
</organism>
<dbReference type="InterPro" id="IPR000683">
    <property type="entry name" value="Gfo/Idh/MocA-like_OxRdtase_N"/>
</dbReference>
<feature type="domain" description="Gfo/Idh/MocA-like oxidoreductase N-terminal" evidence="2">
    <location>
        <begin position="7"/>
        <end position="121"/>
    </location>
</feature>
<evidence type="ECO:0000259" key="2">
    <source>
        <dbReference type="Pfam" id="PF01408"/>
    </source>
</evidence>
<dbReference type="SUPFAM" id="SSF51735">
    <property type="entry name" value="NAD(P)-binding Rossmann-fold domains"/>
    <property type="match status" value="1"/>
</dbReference>
<keyword evidence="1" id="KW-0560">Oxidoreductase</keyword>
<dbReference type="InterPro" id="IPR036291">
    <property type="entry name" value="NAD(P)-bd_dom_sf"/>
</dbReference>
<dbReference type="Gene3D" id="3.40.50.720">
    <property type="entry name" value="NAD(P)-binding Rossmann-like Domain"/>
    <property type="match status" value="1"/>
</dbReference>
<protein>
    <submittedName>
        <fullName evidence="3">Predicted dehydrogenase</fullName>
    </submittedName>
</protein>
<dbReference type="Proteomes" id="UP000198670">
    <property type="component" value="Unassembled WGS sequence"/>
</dbReference>
<dbReference type="GO" id="GO:0016491">
    <property type="term" value="F:oxidoreductase activity"/>
    <property type="evidence" value="ECO:0007669"/>
    <property type="project" value="UniProtKB-KW"/>
</dbReference>
<evidence type="ECO:0000256" key="1">
    <source>
        <dbReference type="ARBA" id="ARBA00023002"/>
    </source>
</evidence>
<dbReference type="STRING" id="1477437.SAMN05444682_103287"/>
<dbReference type="InterPro" id="IPR050463">
    <property type="entry name" value="Gfo/Idh/MocA_oxidrdct_glycsds"/>
</dbReference>
<dbReference type="GO" id="GO:0000166">
    <property type="term" value="F:nucleotide binding"/>
    <property type="evidence" value="ECO:0007669"/>
    <property type="project" value="InterPro"/>
</dbReference>
<proteinExistence type="predicted"/>
<evidence type="ECO:0000313" key="3">
    <source>
        <dbReference type="EMBL" id="SFI32860.1"/>
    </source>
</evidence>
<name>A0A1I3HBC3_9SPHI</name>
<sequence>MNPERKIKIGVVGSGFGASFLFHKHPHSIVEAISANLPDERAKLQSVYQCSKAYPSLGEMLRDSDIDAVALFTPAPLHARHTVEALHAGKHVLCAVPAGMSIDECAQVKQAVQRTGLTYMMAETSVYRQDTISVRQFYEQGLFGKIMAAEAEYHHPGLEDYFFDQNRQPTWRHGLPPMLYSTHATAFLMSVTGERLTAVSCIGWGDDSPLLHGNTYNNPFWNETALFNTNQGTAFRINISWRGALLPTERCVWHGEQMSFHSRDPRGLGPVLVKKATTMGQDDAGFLTHESHLEPYDQPSWWQTALLPEPLRVDSGHDGSHPFITHEFVDALVTGRRPRIDVRAAIDYTLPGIVAHASALKQGASMHIPSFDQL</sequence>
<accession>A0A1I3HBC3</accession>
<dbReference type="Gene3D" id="3.30.360.10">
    <property type="entry name" value="Dihydrodipicolinate Reductase, domain 2"/>
    <property type="match status" value="1"/>
</dbReference>
<dbReference type="Pfam" id="PF01408">
    <property type="entry name" value="GFO_IDH_MocA"/>
    <property type="match status" value="1"/>
</dbReference>